<dbReference type="GO" id="GO:0016020">
    <property type="term" value="C:membrane"/>
    <property type="evidence" value="ECO:0007669"/>
    <property type="project" value="UniProtKB-SubCell"/>
</dbReference>
<accession>A0A8R1HZD4</accession>
<keyword evidence="4" id="KW-0186">Copper</keyword>
<keyword evidence="4" id="KW-0187">Copper transport</keyword>
<dbReference type="Pfam" id="PF04145">
    <property type="entry name" value="Ctr"/>
    <property type="match status" value="1"/>
</dbReference>
<evidence type="ECO:0000256" key="4">
    <source>
        <dbReference type="RuleBase" id="RU367022"/>
    </source>
</evidence>
<comment type="similarity">
    <text evidence="4">Belongs to the copper transporter (Ctr) (TC 1.A.56) family. SLC31A subfamily.</text>
</comment>
<proteinExistence type="inferred from homology"/>
<dbReference type="Proteomes" id="UP000005237">
    <property type="component" value="Unassembled WGS sequence"/>
</dbReference>
<feature type="region of interest" description="Disordered" evidence="5">
    <location>
        <begin position="77"/>
        <end position="107"/>
    </location>
</feature>
<dbReference type="PROSITE" id="PS51257">
    <property type="entry name" value="PROKAR_LIPOPROTEIN"/>
    <property type="match status" value="1"/>
</dbReference>
<evidence type="ECO:0000313" key="7">
    <source>
        <dbReference type="EnsemblMetazoa" id="CJA13870.1"/>
    </source>
</evidence>
<keyword evidence="4" id="KW-0813">Transport</keyword>
<evidence type="ECO:0000256" key="1">
    <source>
        <dbReference type="ARBA" id="ARBA00022692"/>
    </source>
</evidence>
<dbReference type="EnsemblMetazoa" id="CJA13870.1">
    <property type="protein sequence ID" value="CJA13870.1"/>
    <property type="gene ID" value="WBGene00133074"/>
</dbReference>
<feature type="signal peptide" evidence="6">
    <location>
        <begin position="1"/>
        <end position="21"/>
    </location>
</feature>
<keyword evidence="4" id="KW-0406">Ion transport</keyword>
<keyword evidence="3 4" id="KW-0472">Membrane</keyword>
<feature type="chain" id="PRO_5035903945" description="Copper transport protein" evidence="6">
    <location>
        <begin position="22"/>
        <end position="289"/>
    </location>
</feature>
<name>A0A8R1HZD4_CAEJA</name>
<dbReference type="AlphaFoldDB" id="A0A8R1HZD4"/>
<feature type="transmembrane region" description="Helical" evidence="4">
    <location>
        <begin position="251"/>
        <end position="270"/>
    </location>
</feature>
<evidence type="ECO:0000313" key="8">
    <source>
        <dbReference type="Proteomes" id="UP000005237"/>
    </source>
</evidence>
<evidence type="ECO:0000256" key="5">
    <source>
        <dbReference type="SAM" id="MobiDB-lite"/>
    </source>
</evidence>
<reference evidence="7" key="2">
    <citation type="submission" date="2022-06" db="UniProtKB">
        <authorList>
            <consortium name="EnsemblMetazoa"/>
        </authorList>
    </citation>
    <scope>IDENTIFICATION</scope>
    <source>
        <strain evidence="7">DF5081</strain>
    </source>
</reference>
<comment type="subcellular location">
    <subcellularLocation>
        <location evidence="4">Membrane</location>
        <topology evidence="4">Multi-pass membrane protein</topology>
    </subcellularLocation>
</comment>
<dbReference type="InterPro" id="IPR007274">
    <property type="entry name" value="Cop_transporter"/>
</dbReference>
<evidence type="ECO:0000256" key="2">
    <source>
        <dbReference type="ARBA" id="ARBA00022989"/>
    </source>
</evidence>
<dbReference type="PANTHER" id="PTHR12483">
    <property type="entry name" value="SOLUTE CARRIER FAMILY 31 COPPER TRANSPORTERS"/>
    <property type="match status" value="1"/>
</dbReference>
<keyword evidence="2 4" id="KW-1133">Transmembrane helix</keyword>
<reference evidence="8" key="1">
    <citation type="submission" date="2010-08" db="EMBL/GenBank/DDBJ databases">
        <authorList>
            <consortium name="Caenorhabditis japonica Sequencing Consortium"/>
            <person name="Wilson R.K."/>
        </authorList>
    </citation>
    <scope>NUCLEOTIDE SEQUENCE [LARGE SCALE GENOMIC DNA]</scope>
    <source>
        <strain evidence="8">DF5081</strain>
    </source>
</reference>
<dbReference type="OMA" id="HPGMHHT"/>
<feature type="transmembrane region" description="Helical" evidence="4">
    <location>
        <begin position="228"/>
        <end position="245"/>
    </location>
</feature>
<keyword evidence="6" id="KW-0732">Signal</keyword>
<keyword evidence="8" id="KW-1185">Reference proteome</keyword>
<keyword evidence="1 4" id="KW-0812">Transmembrane</keyword>
<dbReference type="PANTHER" id="PTHR12483:SF127">
    <property type="entry name" value="COPPER TRANSPORT PROTEIN"/>
    <property type="match status" value="1"/>
</dbReference>
<sequence>MELRWVLGIFGLVALSCCSDGIKLEDKRVENAIFAMVGEEPPHDVPALTEPSLHDKLMAKAGKNLTAPKTNLTELHHGHAHHDHDHDHEHHNHNDHSGDHAAHNHEAHDHSGHMMMMWFHGGCKEVILFDFWRIDSCLGLVTSCFAIFIMGALYEGLKWFRVYLTLGKSKNSSGDQQEALPQECHGKNKNIEIPSAPMDPLVNASSRSVTPVTRNQPGPFSPIRITQALLYIIQLVLAYWLMLIVMTYNTWLTIAVILGAGFGHWVFAALRFANPSGEAADCIATDACH</sequence>
<protein>
    <recommendedName>
        <fullName evidence="4">Copper transport protein</fullName>
    </recommendedName>
</protein>
<organism evidence="7 8">
    <name type="scientific">Caenorhabditis japonica</name>
    <dbReference type="NCBI Taxonomy" id="281687"/>
    <lineage>
        <taxon>Eukaryota</taxon>
        <taxon>Metazoa</taxon>
        <taxon>Ecdysozoa</taxon>
        <taxon>Nematoda</taxon>
        <taxon>Chromadorea</taxon>
        <taxon>Rhabditida</taxon>
        <taxon>Rhabditina</taxon>
        <taxon>Rhabditomorpha</taxon>
        <taxon>Rhabditoidea</taxon>
        <taxon>Rhabditidae</taxon>
        <taxon>Peloderinae</taxon>
        <taxon>Caenorhabditis</taxon>
    </lineage>
</organism>
<evidence type="ECO:0000256" key="6">
    <source>
        <dbReference type="SAM" id="SignalP"/>
    </source>
</evidence>
<feature type="transmembrane region" description="Helical" evidence="4">
    <location>
        <begin position="131"/>
        <end position="154"/>
    </location>
</feature>
<dbReference type="GO" id="GO:0005375">
    <property type="term" value="F:copper ion transmembrane transporter activity"/>
    <property type="evidence" value="ECO:0007669"/>
    <property type="project" value="UniProtKB-UniRule"/>
</dbReference>
<evidence type="ECO:0000256" key="3">
    <source>
        <dbReference type="ARBA" id="ARBA00023136"/>
    </source>
</evidence>